<dbReference type="GO" id="GO:0016746">
    <property type="term" value="F:acyltransferase activity"/>
    <property type="evidence" value="ECO:0007669"/>
    <property type="project" value="UniProtKB-KW"/>
</dbReference>
<keyword evidence="1" id="KW-1133">Transmembrane helix</keyword>
<dbReference type="PANTHER" id="PTHR10983">
    <property type="entry name" value="1-ACYLGLYCEROL-3-PHOSPHATE ACYLTRANSFERASE-RELATED"/>
    <property type="match status" value="1"/>
</dbReference>
<keyword evidence="4" id="KW-1185">Reference proteome</keyword>
<evidence type="ECO:0000313" key="4">
    <source>
        <dbReference type="Proteomes" id="UP000838672"/>
    </source>
</evidence>
<evidence type="ECO:0000313" key="3">
    <source>
        <dbReference type="EMBL" id="CAH0532214.1"/>
    </source>
</evidence>
<keyword evidence="1" id="KW-0812">Transmembrane</keyword>
<dbReference type="CDD" id="cd07990">
    <property type="entry name" value="LPLAT_LCLAT1-like"/>
    <property type="match status" value="1"/>
</dbReference>
<keyword evidence="1" id="KW-0472">Membrane</keyword>
<dbReference type="NCBIfam" id="NF010621">
    <property type="entry name" value="PRK14014.1"/>
    <property type="match status" value="1"/>
</dbReference>
<accession>A0ABM8ZQ51</accession>
<dbReference type="Proteomes" id="UP000838672">
    <property type="component" value="Unassembled WGS sequence"/>
</dbReference>
<dbReference type="EMBL" id="CAKLDI010000001">
    <property type="protein sequence ID" value="CAH0532214.1"/>
    <property type="molecule type" value="Genomic_DNA"/>
</dbReference>
<feature type="transmembrane region" description="Helical" evidence="1">
    <location>
        <begin position="121"/>
        <end position="140"/>
    </location>
</feature>
<evidence type="ECO:0000259" key="2">
    <source>
        <dbReference type="SMART" id="SM00563"/>
    </source>
</evidence>
<organism evidence="3 4">
    <name type="scientific">Vibrio stylophorae</name>
    <dbReference type="NCBI Taxonomy" id="659351"/>
    <lineage>
        <taxon>Bacteria</taxon>
        <taxon>Pseudomonadati</taxon>
        <taxon>Pseudomonadota</taxon>
        <taxon>Gammaproteobacteria</taxon>
        <taxon>Vibrionales</taxon>
        <taxon>Vibrionaceae</taxon>
        <taxon>Vibrio</taxon>
    </lineage>
</organism>
<reference evidence="3" key="1">
    <citation type="submission" date="2021-11" db="EMBL/GenBank/DDBJ databases">
        <authorList>
            <person name="Rodrigo-Torres L."/>
            <person name="Arahal R. D."/>
            <person name="Lucena T."/>
        </authorList>
    </citation>
    <scope>NUCLEOTIDE SEQUENCE</scope>
    <source>
        <strain evidence="3">CECT 7929</strain>
    </source>
</reference>
<dbReference type="SMART" id="SM00563">
    <property type="entry name" value="PlsC"/>
    <property type="match status" value="1"/>
</dbReference>
<gene>
    <name evidence="3" type="primary">yihG</name>
    <name evidence="3" type="ORF">VST7929_00025</name>
</gene>
<protein>
    <submittedName>
        <fullName evidence="3">Acyltransferase YihG</fullName>
        <ecNumber evidence="3">2.3.-.-</ecNumber>
    </submittedName>
</protein>
<dbReference type="SUPFAM" id="SSF69593">
    <property type="entry name" value="Glycerol-3-phosphate (1)-acyltransferase"/>
    <property type="match status" value="1"/>
</dbReference>
<sequence>MPWILTPFVFVMSSLFVLLNTSLWSALIIVVALFKLCVPWQPWRRVTTQIANRLMWCWCACQAFYFRLINGGQWRLQGGEQLTPQQSYLMIANHRSWSDIVVICSLFYRRMPMTKFFMKQQLLYIPFMGLACWALDMPFMRRYSRETLIRKPHLRGRDLQTTRKSCAKFKGVPTTVVNFVEGTRATPDKLKRSSYRHLLAPKSAGIAYTLAAMGEQFSAIVDVTLLYPRGQSKLFLAMLAGRLNRVTVVAKTLPVDAQVIGDYFNDKPFKRDFQLWLSDRWQQKDQQMDDFYHSESKSD</sequence>
<dbReference type="EC" id="2.3.-.-" evidence="3"/>
<keyword evidence="3" id="KW-0808">Transferase</keyword>
<comment type="caution">
    <text evidence="3">The sequence shown here is derived from an EMBL/GenBank/DDBJ whole genome shotgun (WGS) entry which is preliminary data.</text>
</comment>
<dbReference type="PANTHER" id="PTHR10983:SF15">
    <property type="entry name" value="ACYLTRANSFERASE YIHG-RELATED"/>
    <property type="match status" value="1"/>
</dbReference>
<proteinExistence type="predicted"/>
<keyword evidence="3" id="KW-0012">Acyltransferase</keyword>
<evidence type="ECO:0000256" key="1">
    <source>
        <dbReference type="SAM" id="Phobius"/>
    </source>
</evidence>
<feature type="transmembrane region" description="Helical" evidence="1">
    <location>
        <begin position="15"/>
        <end position="38"/>
    </location>
</feature>
<feature type="domain" description="Phospholipid/glycerol acyltransferase" evidence="2">
    <location>
        <begin position="88"/>
        <end position="228"/>
    </location>
</feature>
<dbReference type="InterPro" id="IPR002123">
    <property type="entry name" value="Plipid/glycerol_acylTrfase"/>
</dbReference>
<dbReference type="Pfam" id="PF01553">
    <property type="entry name" value="Acyltransferase"/>
    <property type="match status" value="1"/>
</dbReference>
<name>A0ABM8ZQ51_9VIBR</name>